<name>A0AAV1LR52_9NEOP</name>
<dbReference type="InterPro" id="IPR029526">
    <property type="entry name" value="PGBD"/>
</dbReference>
<feature type="region of interest" description="Disordered" evidence="1">
    <location>
        <begin position="69"/>
        <end position="103"/>
    </location>
</feature>
<protein>
    <recommendedName>
        <fullName evidence="2">PiggyBac transposable element-derived protein domain-containing protein</fullName>
    </recommendedName>
</protein>
<keyword evidence="4" id="KW-1185">Reference proteome</keyword>
<proteinExistence type="predicted"/>
<sequence>MAGKGWRSKKILTLLPPLESDDSDLESDDDAERIIGAREFFSHNYSGSSPVSSPPRSVSAGLYDLLQDLSDSDDLDPEPLAPGVRTRQPLTSESSPIVATTRRSHLPPCYVPESLYSTPIGTALAPGVTTRSNRQTANVESSPVPIRPPVSRKRKMSQLEFSFKKTKYTGAVDVDSGTSFLEQHEVIRPVAYLKKLFTDDLLTFIVEMTNPYSVQNTGKSICVSKNYWSNELRFKPIATAMSLKRYKCIKRYLHFCDNTNVNHSDSYHKVSPVIEHVRKQCLKIEEERAFAIDEMIIPHKGKKAGHRKQYNPKKPHKWGFKFLVRAGSSGMVYDFFPYDGSNTFQDTLFTEWEENYLGVGGKTVIRLCKTISNPTLCTVYFDNWFTSLELLYRLRNCCLSSDKVMKKKGRGTYEVMCDNDKKIAVTKWVDNQCIHIASSFCAEDPVTTIERYDKREKKRISVPCPKVIKVYNAHMGGVDIADMLTALYRIHMKTRRWYISIFAQVLDIALNNSWLLHHRDCSQLTEKSLPLKKFRMQVALALIQGNNTASQRVTLDDAPADLIAKPFVPRPIEEIRYDRFDHFIEFTAQGRCRLCRHGKTTVVCSKCNQRLCCTSKKNCFRKVRWGKIGDGARP</sequence>
<dbReference type="PANTHER" id="PTHR47272:SF1">
    <property type="entry name" value="PIGGYBAC TRANSPOSABLE ELEMENT-DERIVED PROTEIN 3-LIKE"/>
    <property type="match status" value="1"/>
</dbReference>
<evidence type="ECO:0000259" key="2">
    <source>
        <dbReference type="Pfam" id="PF13843"/>
    </source>
</evidence>
<dbReference type="PANTHER" id="PTHR47272">
    <property type="entry name" value="DDE_TNP_1_7 DOMAIN-CONTAINING PROTEIN"/>
    <property type="match status" value="1"/>
</dbReference>
<feature type="compositionally biased region" description="Polar residues" evidence="1">
    <location>
        <begin position="88"/>
        <end position="98"/>
    </location>
</feature>
<gene>
    <name evidence="3" type="ORF">PARMNEM_LOCUS16847</name>
</gene>
<evidence type="ECO:0000313" key="4">
    <source>
        <dbReference type="Proteomes" id="UP001314205"/>
    </source>
</evidence>
<organism evidence="3 4">
    <name type="scientific">Parnassius mnemosyne</name>
    <name type="common">clouded apollo</name>
    <dbReference type="NCBI Taxonomy" id="213953"/>
    <lineage>
        <taxon>Eukaryota</taxon>
        <taxon>Metazoa</taxon>
        <taxon>Ecdysozoa</taxon>
        <taxon>Arthropoda</taxon>
        <taxon>Hexapoda</taxon>
        <taxon>Insecta</taxon>
        <taxon>Pterygota</taxon>
        <taxon>Neoptera</taxon>
        <taxon>Endopterygota</taxon>
        <taxon>Lepidoptera</taxon>
        <taxon>Glossata</taxon>
        <taxon>Ditrysia</taxon>
        <taxon>Papilionoidea</taxon>
        <taxon>Papilionidae</taxon>
        <taxon>Parnassiinae</taxon>
        <taxon>Parnassini</taxon>
        <taxon>Parnassius</taxon>
        <taxon>Driopa</taxon>
    </lineage>
</organism>
<feature type="region of interest" description="Disordered" evidence="1">
    <location>
        <begin position="132"/>
        <end position="151"/>
    </location>
</feature>
<dbReference type="AlphaFoldDB" id="A0AAV1LR52"/>
<evidence type="ECO:0000256" key="1">
    <source>
        <dbReference type="SAM" id="MobiDB-lite"/>
    </source>
</evidence>
<evidence type="ECO:0000313" key="3">
    <source>
        <dbReference type="EMBL" id="CAK1597696.1"/>
    </source>
</evidence>
<dbReference type="EMBL" id="CAVLGL010000095">
    <property type="protein sequence ID" value="CAK1597696.1"/>
    <property type="molecule type" value="Genomic_DNA"/>
</dbReference>
<comment type="caution">
    <text evidence="3">The sequence shown here is derived from an EMBL/GenBank/DDBJ whole genome shotgun (WGS) entry which is preliminary data.</text>
</comment>
<reference evidence="3 4" key="1">
    <citation type="submission" date="2023-11" db="EMBL/GenBank/DDBJ databases">
        <authorList>
            <person name="Hedman E."/>
            <person name="Englund M."/>
            <person name="Stromberg M."/>
            <person name="Nyberg Akerstrom W."/>
            <person name="Nylinder S."/>
            <person name="Jareborg N."/>
            <person name="Kallberg Y."/>
            <person name="Kronander E."/>
        </authorList>
    </citation>
    <scope>NUCLEOTIDE SEQUENCE [LARGE SCALE GENOMIC DNA]</scope>
</reference>
<dbReference type="Pfam" id="PF13843">
    <property type="entry name" value="DDE_Tnp_1_7"/>
    <property type="match status" value="1"/>
</dbReference>
<accession>A0AAV1LR52</accession>
<dbReference type="Proteomes" id="UP001314205">
    <property type="component" value="Unassembled WGS sequence"/>
</dbReference>
<feature type="domain" description="PiggyBac transposable element-derived protein" evidence="2">
    <location>
        <begin position="225"/>
        <end position="514"/>
    </location>
</feature>